<evidence type="ECO:0000313" key="3">
    <source>
        <dbReference type="Ensembl" id="ENSCINP00000031366.1"/>
    </source>
</evidence>
<evidence type="ECO:0000259" key="2">
    <source>
        <dbReference type="Pfam" id="PF24884"/>
    </source>
</evidence>
<dbReference type="AlphaFoldDB" id="H2XNY3"/>
<evidence type="ECO:0000313" key="4">
    <source>
        <dbReference type="Proteomes" id="UP000008144"/>
    </source>
</evidence>
<protein>
    <recommendedName>
        <fullName evidence="2">Nephrocystin 3 helical domain-containing protein</fullName>
    </recommendedName>
</protein>
<keyword evidence="1" id="KW-1133">Transmembrane helix</keyword>
<reference evidence="4" key="1">
    <citation type="journal article" date="2002" name="Science">
        <title>The draft genome of Ciona intestinalis: insights into chordate and vertebrate origins.</title>
        <authorList>
            <person name="Dehal P."/>
            <person name="Satou Y."/>
            <person name="Campbell R.K."/>
            <person name="Chapman J."/>
            <person name="Degnan B."/>
            <person name="De Tomaso A."/>
            <person name="Davidson B."/>
            <person name="Di Gregorio A."/>
            <person name="Gelpke M."/>
            <person name="Goodstein D.M."/>
            <person name="Harafuji N."/>
            <person name="Hastings K.E."/>
            <person name="Ho I."/>
            <person name="Hotta K."/>
            <person name="Huang W."/>
            <person name="Kawashima T."/>
            <person name="Lemaire P."/>
            <person name="Martinez D."/>
            <person name="Meinertzhagen I.A."/>
            <person name="Necula S."/>
            <person name="Nonaka M."/>
            <person name="Putnam N."/>
            <person name="Rash S."/>
            <person name="Saiga H."/>
            <person name="Satake M."/>
            <person name="Terry A."/>
            <person name="Yamada L."/>
            <person name="Wang H.G."/>
            <person name="Awazu S."/>
            <person name="Azumi K."/>
            <person name="Boore J."/>
            <person name="Branno M."/>
            <person name="Chin-Bow S."/>
            <person name="DeSantis R."/>
            <person name="Doyle S."/>
            <person name="Francino P."/>
            <person name="Keys D.N."/>
            <person name="Haga S."/>
            <person name="Hayashi H."/>
            <person name="Hino K."/>
            <person name="Imai K.S."/>
            <person name="Inaba K."/>
            <person name="Kano S."/>
            <person name="Kobayashi K."/>
            <person name="Kobayashi M."/>
            <person name="Lee B.I."/>
            <person name="Makabe K.W."/>
            <person name="Manohar C."/>
            <person name="Matassi G."/>
            <person name="Medina M."/>
            <person name="Mochizuki Y."/>
            <person name="Mount S."/>
            <person name="Morishita T."/>
            <person name="Miura S."/>
            <person name="Nakayama A."/>
            <person name="Nishizaka S."/>
            <person name="Nomoto H."/>
            <person name="Ohta F."/>
            <person name="Oishi K."/>
            <person name="Rigoutsos I."/>
            <person name="Sano M."/>
            <person name="Sasaki A."/>
            <person name="Sasakura Y."/>
            <person name="Shoguchi E."/>
            <person name="Shin-i T."/>
            <person name="Spagnuolo A."/>
            <person name="Stainier D."/>
            <person name="Suzuki M.M."/>
            <person name="Tassy O."/>
            <person name="Takatori N."/>
            <person name="Tokuoka M."/>
            <person name="Yagi K."/>
            <person name="Yoshizaki F."/>
            <person name="Wada S."/>
            <person name="Zhang C."/>
            <person name="Hyatt P.D."/>
            <person name="Larimer F."/>
            <person name="Detter C."/>
            <person name="Doggett N."/>
            <person name="Glavina T."/>
            <person name="Hawkins T."/>
            <person name="Richardson P."/>
            <person name="Lucas S."/>
            <person name="Kohara Y."/>
            <person name="Levine M."/>
            <person name="Satoh N."/>
            <person name="Rokhsar D.S."/>
        </authorList>
    </citation>
    <scope>NUCLEOTIDE SEQUENCE [LARGE SCALE GENOMIC DNA]</scope>
</reference>
<reference evidence="3" key="3">
    <citation type="submission" date="2025-09" db="UniProtKB">
        <authorList>
            <consortium name="Ensembl"/>
        </authorList>
    </citation>
    <scope>IDENTIFICATION</scope>
</reference>
<proteinExistence type="predicted"/>
<dbReference type="Proteomes" id="UP000008144">
    <property type="component" value="Unassembled WGS sequence"/>
</dbReference>
<keyword evidence="1" id="KW-0812">Transmembrane</keyword>
<sequence length="95" mass="10831">ALNLGASSYEAHTKKILFLQFITCSKDGLSECEILSLLPDLTWYNLCTISKELTKFFILKQQGGLLIAHNSEVCCCFFLVISLVFFCFFLVIEFF</sequence>
<evidence type="ECO:0000256" key="1">
    <source>
        <dbReference type="SAM" id="Phobius"/>
    </source>
</evidence>
<dbReference type="Ensembl" id="ENSCINT00000034897.1">
    <property type="protein sequence ID" value="ENSCINP00000031366.1"/>
    <property type="gene ID" value="ENSCING00000019651.1"/>
</dbReference>
<name>H2XNY3_CIOIN</name>
<dbReference type="InterPro" id="IPR056883">
    <property type="entry name" value="NPHP3_hel"/>
</dbReference>
<feature type="transmembrane region" description="Helical" evidence="1">
    <location>
        <begin position="73"/>
        <end position="92"/>
    </location>
</feature>
<keyword evidence="1" id="KW-0472">Membrane</keyword>
<feature type="domain" description="Nephrocystin 3 helical" evidence="2">
    <location>
        <begin position="19"/>
        <end position="66"/>
    </location>
</feature>
<dbReference type="InParanoid" id="H2XNY3"/>
<dbReference type="HOGENOM" id="CLU_2378053_0_0_1"/>
<dbReference type="Pfam" id="PF24884">
    <property type="entry name" value="NPHP3_hel"/>
    <property type="match status" value="1"/>
</dbReference>
<reference evidence="3" key="2">
    <citation type="submission" date="2025-08" db="UniProtKB">
        <authorList>
            <consortium name="Ensembl"/>
        </authorList>
    </citation>
    <scope>IDENTIFICATION</scope>
</reference>
<keyword evidence="4" id="KW-1185">Reference proteome</keyword>
<organism evidence="3 4">
    <name type="scientific">Ciona intestinalis</name>
    <name type="common">Transparent sea squirt</name>
    <name type="synonym">Ascidia intestinalis</name>
    <dbReference type="NCBI Taxonomy" id="7719"/>
    <lineage>
        <taxon>Eukaryota</taxon>
        <taxon>Metazoa</taxon>
        <taxon>Chordata</taxon>
        <taxon>Tunicata</taxon>
        <taxon>Ascidiacea</taxon>
        <taxon>Phlebobranchia</taxon>
        <taxon>Cionidae</taxon>
        <taxon>Ciona</taxon>
    </lineage>
</organism>
<accession>H2XNY3</accession>